<keyword evidence="2" id="KW-1185">Reference proteome</keyword>
<sequence>MLSFCLLWAALPAGAQTSDLRLYMVEQIGCIYCEMWNEQVGDAYPLTDEGRAAPLERLDLRAPMPHGVNFRSRPVFTPTFILVRDGQEIDRIEGYPGEDFFWGLLRMMLERAGAQTG</sequence>
<dbReference type="AlphaFoldDB" id="A0A8K0V6T4"/>
<dbReference type="RefSeq" id="WP_202687268.1">
    <property type="nucleotide sequence ID" value="NZ_JAESVN010000002.1"/>
</dbReference>
<proteinExistence type="predicted"/>
<evidence type="ECO:0000313" key="1">
    <source>
        <dbReference type="EMBL" id="MBL4916492.1"/>
    </source>
</evidence>
<dbReference type="Proteomes" id="UP000648908">
    <property type="component" value="Unassembled WGS sequence"/>
</dbReference>
<dbReference type="InterPro" id="IPR036249">
    <property type="entry name" value="Thioredoxin-like_sf"/>
</dbReference>
<organism evidence="1 2">
    <name type="scientific">Szabonella alba</name>
    <dbReference type="NCBI Taxonomy" id="2804194"/>
    <lineage>
        <taxon>Bacteria</taxon>
        <taxon>Pseudomonadati</taxon>
        <taxon>Pseudomonadota</taxon>
        <taxon>Alphaproteobacteria</taxon>
        <taxon>Rhodobacterales</taxon>
        <taxon>Paracoccaceae</taxon>
        <taxon>Szabonella</taxon>
    </lineage>
</organism>
<dbReference type="SUPFAM" id="SSF52833">
    <property type="entry name" value="Thioredoxin-like"/>
    <property type="match status" value="1"/>
</dbReference>
<evidence type="ECO:0008006" key="3">
    <source>
        <dbReference type="Google" id="ProtNLM"/>
    </source>
</evidence>
<dbReference type="Gene3D" id="3.40.30.10">
    <property type="entry name" value="Glutaredoxin"/>
    <property type="match status" value="1"/>
</dbReference>
<evidence type="ECO:0000313" key="2">
    <source>
        <dbReference type="Proteomes" id="UP000648908"/>
    </source>
</evidence>
<reference evidence="1" key="1">
    <citation type="submission" date="2021-01" db="EMBL/GenBank/DDBJ databases">
        <title>Tabrizicola alba sp. nov. a motile alkaliphilic bacterium isolated from a soda lake.</title>
        <authorList>
            <person name="Szuroczki S."/>
            <person name="Abbaszade G."/>
            <person name="Schumann P."/>
            <person name="Toth E."/>
        </authorList>
    </citation>
    <scope>NUCLEOTIDE SEQUENCE</scope>
    <source>
        <strain evidence="1">DMG-N-6</strain>
    </source>
</reference>
<protein>
    <recommendedName>
        <fullName evidence="3">Regulatory protein SoxS</fullName>
    </recommendedName>
</protein>
<gene>
    <name evidence="1" type="ORF">JL811_04595</name>
</gene>
<dbReference type="EMBL" id="JAESVN010000002">
    <property type="protein sequence ID" value="MBL4916492.1"/>
    <property type="molecule type" value="Genomic_DNA"/>
</dbReference>
<comment type="caution">
    <text evidence="1">The sequence shown here is derived from an EMBL/GenBank/DDBJ whole genome shotgun (WGS) entry which is preliminary data.</text>
</comment>
<name>A0A8K0V6T4_9RHOB</name>
<accession>A0A8K0V6T4</accession>